<dbReference type="EC" id="6.1.1.9" evidence="2 13"/>
<evidence type="ECO:0000259" key="14">
    <source>
        <dbReference type="Pfam" id="PF00133"/>
    </source>
</evidence>
<protein>
    <recommendedName>
        <fullName evidence="9 13">Valine--tRNA ligase</fullName>
        <ecNumber evidence="2 13">6.1.1.9</ecNumber>
    </recommendedName>
</protein>
<dbReference type="GO" id="GO:0006438">
    <property type="term" value="P:valyl-tRNA aminoacylation"/>
    <property type="evidence" value="ECO:0007669"/>
    <property type="project" value="UniProtKB-UniRule"/>
</dbReference>
<dbReference type="PANTHER" id="PTHR11946:SF93">
    <property type="entry name" value="VALINE--TRNA LIGASE, CHLOROPLASTIC_MITOCHONDRIAL 2"/>
    <property type="match status" value="1"/>
</dbReference>
<keyword evidence="3" id="KW-0963">Cytoplasm</keyword>
<dbReference type="InterPro" id="IPR002303">
    <property type="entry name" value="Valyl-tRNA_ligase"/>
</dbReference>
<dbReference type="GO" id="GO:0004832">
    <property type="term" value="F:valine-tRNA ligase activity"/>
    <property type="evidence" value="ECO:0007669"/>
    <property type="project" value="UniProtKB-UniRule"/>
</dbReference>
<organism evidence="16 17">
    <name type="scientific">Candidatus Nitrosocosmicus oleophilus</name>
    <dbReference type="NCBI Taxonomy" id="1353260"/>
    <lineage>
        <taxon>Archaea</taxon>
        <taxon>Nitrososphaerota</taxon>
        <taxon>Nitrososphaeria</taxon>
        <taxon>Nitrososphaerales</taxon>
        <taxon>Nitrososphaeraceae</taxon>
        <taxon>Candidatus Nitrosocosmicus</taxon>
    </lineage>
</organism>
<dbReference type="AlphaFoldDB" id="A0A654LWC3"/>
<evidence type="ECO:0000313" key="16">
    <source>
        <dbReference type="EMBL" id="ALI34659.1"/>
    </source>
</evidence>
<dbReference type="InterPro" id="IPR033705">
    <property type="entry name" value="Anticodon_Ia_Val"/>
</dbReference>
<evidence type="ECO:0000256" key="2">
    <source>
        <dbReference type="ARBA" id="ARBA00013169"/>
    </source>
</evidence>
<name>A0A654LWC3_9ARCH</name>
<comment type="catalytic activity">
    <reaction evidence="10">
        <text>tRNA(Val) + L-valine + ATP = L-valyl-tRNA(Val) + AMP + diphosphate</text>
        <dbReference type="Rhea" id="RHEA:10704"/>
        <dbReference type="Rhea" id="RHEA-COMP:9672"/>
        <dbReference type="Rhea" id="RHEA-COMP:9708"/>
        <dbReference type="ChEBI" id="CHEBI:30616"/>
        <dbReference type="ChEBI" id="CHEBI:33019"/>
        <dbReference type="ChEBI" id="CHEBI:57762"/>
        <dbReference type="ChEBI" id="CHEBI:78442"/>
        <dbReference type="ChEBI" id="CHEBI:78537"/>
        <dbReference type="ChEBI" id="CHEBI:456215"/>
        <dbReference type="EC" id="6.1.1.9"/>
    </reaction>
</comment>
<dbReference type="InterPro" id="IPR013155">
    <property type="entry name" value="M/V/L/I-tRNA-synth_anticd-bd"/>
</dbReference>
<keyword evidence="5" id="KW-0547">Nucleotide-binding</keyword>
<dbReference type="Proteomes" id="UP000058925">
    <property type="component" value="Chromosome"/>
</dbReference>
<comment type="subcellular location">
    <subcellularLocation>
        <location evidence="1">Cytoplasm</location>
    </subcellularLocation>
</comment>
<evidence type="ECO:0000256" key="9">
    <source>
        <dbReference type="ARBA" id="ARBA00024407"/>
    </source>
</evidence>
<evidence type="ECO:0000256" key="10">
    <source>
        <dbReference type="ARBA" id="ARBA00047552"/>
    </source>
</evidence>
<evidence type="ECO:0000256" key="3">
    <source>
        <dbReference type="ARBA" id="ARBA00022490"/>
    </source>
</evidence>
<comment type="function">
    <text evidence="11">Catalyzes the attachment of valine to tRNA(Val). As ValRS can inadvertently accommodate and process structurally similar amino acids such as threonine, to avoid such errors, it has a 'posttransfer' editing activity that hydrolyzes mischarged Thr-tRNA(Val) in a tRNA-dependent manner.</text>
</comment>
<dbReference type="CDD" id="cd07962">
    <property type="entry name" value="Anticodon_Ia_Val"/>
    <property type="match status" value="1"/>
</dbReference>
<evidence type="ECO:0000256" key="11">
    <source>
        <dbReference type="ARBA" id="ARBA00055630"/>
    </source>
</evidence>
<dbReference type="SUPFAM" id="SSF47323">
    <property type="entry name" value="Anticodon-binding domain of a subclass of class I aminoacyl-tRNA synthetases"/>
    <property type="match status" value="1"/>
</dbReference>
<keyword evidence="8" id="KW-0030">Aminoacyl-tRNA synthetase</keyword>
<evidence type="ECO:0000256" key="7">
    <source>
        <dbReference type="ARBA" id="ARBA00022917"/>
    </source>
</evidence>
<dbReference type="InterPro" id="IPR014729">
    <property type="entry name" value="Rossmann-like_a/b/a_fold"/>
</dbReference>
<dbReference type="Gene3D" id="3.90.740.10">
    <property type="entry name" value="Valyl/Leucyl/Isoleucyl-tRNA synthetase, editing domain"/>
    <property type="match status" value="1"/>
</dbReference>
<dbReference type="InterPro" id="IPR002300">
    <property type="entry name" value="aa-tRNA-synth_Ia"/>
</dbReference>
<dbReference type="NCBIfam" id="NF009687">
    <property type="entry name" value="PRK13208.1"/>
    <property type="match status" value="1"/>
</dbReference>
<evidence type="ECO:0000256" key="4">
    <source>
        <dbReference type="ARBA" id="ARBA00022598"/>
    </source>
</evidence>
<feature type="domain" description="Aminoacyl-tRNA synthetase class Ia" evidence="14">
    <location>
        <begin position="25"/>
        <end position="580"/>
    </location>
</feature>
<dbReference type="NCBIfam" id="TIGR00422">
    <property type="entry name" value="valS"/>
    <property type="match status" value="1"/>
</dbReference>
<keyword evidence="4 16" id="KW-0436">Ligase</keyword>
<dbReference type="EMBL" id="CP012850">
    <property type="protein sequence ID" value="ALI34659.1"/>
    <property type="molecule type" value="Genomic_DNA"/>
</dbReference>
<comment type="similarity">
    <text evidence="12">Belongs to the class-I aminoacyl-tRNA synthetase family. ValS type 2 subfamily.</text>
</comment>
<dbReference type="Pfam" id="PF00133">
    <property type="entry name" value="tRNA-synt_1"/>
    <property type="match status" value="1"/>
</dbReference>
<dbReference type="Gene3D" id="3.40.50.620">
    <property type="entry name" value="HUPs"/>
    <property type="match status" value="2"/>
</dbReference>
<dbReference type="GO" id="GO:0002161">
    <property type="term" value="F:aminoacyl-tRNA deacylase activity"/>
    <property type="evidence" value="ECO:0007669"/>
    <property type="project" value="InterPro"/>
</dbReference>
<dbReference type="OrthoDB" id="23906at2157"/>
<evidence type="ECO:0000256" key="8">
    <source>
        <dbReference type="ARBA" id="ARBA00023146"/>
    </source>
</evidence>
<keyword evidence="7" id="KW-0648">Protein biosynthesis</keyword>
<evidence type="ECO:0000256" key="1">
    <source>
        <dbReference type="ARBA" id="ARBA00004496"/>
    </source>
</evidence>
<evidence type="ECO:0000256" key="6">
    <source>
        <dbReference type="ARBA" id="ARBA00022840"/>
    </source>
</evidence>
<dbReference type="PANTHER" id="PTHR11946">
    <property type="entry name" value="VALYL-TRNA SYNTHETASES"/>
    <property type="match status" value="1"/>
</dbReference>
<keyword evidence="6" id="KW-0067">ATP-binding</keyword>
<evidence type="ECO:0000256" key="5">
    <source>
        <dbReference type="ARBA" id="ARBA00022741"/>
    </source>
</evidence>
<gene>
    <name evidence="16" type="primary">valS</name>
    <name evidence="16" type="ORF">NMY3_00446</name>
</gene>
<sequence>MSITNQKLSSKITEKIWSSDIERKIIEEWKANNVYDNIETNQSKDKYFVIDTPPPYPSGRPWHIGAAAHYSQIDMISRVARLKGFKVIFPIGVDRNGIPVEIHTEKKYKIRMRNTERKEFLKLCKLTLDDTENEFIEILQSLGLSADFKQKYQTDSPDFRAFTQSTFIEMWNKGLVYLGNRPNNYCIDCGTTIADAEIIYDDIETKLVYIKFYLENNNEFIVIATTRPELLFACQAVIVNPDDERYKEMQGKTLRIPIFNREVKIRSHHSANKNFGSGAVMICSYGDLNDVQLFRELGLMEIRSINLNGKTTEFAGMFSNLRIKEARSKIIDELEKQGLVEKIEIISHRTPLCERSKTPIEIISLEDYYLKQVDFKSNLLEQSKDIKFYPEMHRQILLNWINSITIDWPISRRRFYGTEIPIWYCTKCKKPNLPEPGKYYRPWDENPPFDKCTSCNNDKFEGEKKIFDTWMDSSITPLYITKFYKNRETFNKIYPVSIRPQGKDIVRTWLYYTLLRCLYLTKHIPWHSAWIMGYGVDEKGEKMSKSKGNVIDPLPIIKKYGADAFRFWSASETNVGYDFRCSEQKIQSAQKFLSKLWNIGRFISNFEIIDENNRPQELEATDKWILSELASMTKKCLDGYEELNFFIPANALREFTWNIFAAHYIEMIKSRAYNNESEEERKSALYTIHKCFRTILLLLEPISPFITYELWKKIYEDGEIVSEQKKIPTVEIEYDALVSSTQHIVKFNSEIWNKKKETLSSVTNKPLSLKDPIKTQIPRELELFKDDLILMHNIIVE</sequence>
<dbReference type="SUPFAM" id="SSF52374">
    <property type="entry name" value="Nucleotidylyl transferase"/>
    <property type="match status" value="1"/>
</dbReference>
<dbReference type="InterPro" id="IPR009008">
    <property type="entry name" value="Val/Leu/Ile-tRNA-synth_edit"/>
</dbReference>
<dbReference type="InterPro" id="IPR009080">
    <property type="entry name" value="tRNAsynth_Ia_anticodon-bd"/>
</dbReference>
<evidence type="ECO:0000256" key="12">
    <source>
        <dbReference type="ARBA" id="ARBA00061452"/>
    </source>
</evidence>
<dbReference type="FunFam" id="3.40.50.620:FF:000192">
    <property type="entry name" value="Valine--tRNA ligase"/>
    <property type="match status" value="1"/>
</dbReference>
<dbReference type="GO" id="GO:0005829">
    <property type="term" value="C:cytosol"/>
    <property type="evidence" value="ECO:0007669"/>
    <property type="project" value="TreeGrafter"/>
</dbReference>
<accession>A0A654LWC3</accession>
<proteinExistence type="inferred from homology"/>
<dbReference type="KEGG" id="taa:NMY3_00446"/>
<keyword evidence="17" id="KW-1185">Reference proteome</keyword>
<dbReference type="PRINTS" id="PR00986">
    <property type="entry name" value="TRNASYNTHVAL"/>
</dbReference>
<evidence type="ECO:0000313" key="17">
    <source>
        <dbReference type="Proteomes" id="UP000058925"/>
    </source>
</evidence>
<evidence type="ECO:0000256" key="13">
    <source>
        <dbReference type="NCBIfam" id="TIGR00422"/>
    </source>
</evidence>
<dbReference type="SUPFAM" id="SSF50677">
    <property type="entry name" value="ValRS/IleRS/LeuRS editing domain"/>
    <property type="match status" value="1"/>
</dbReference>
<dbReference type="Gene3D" id="1.10.730.10">
    <property type="entry name" value="Isoleucyl-tRNA Synthetase, Domain 1"/>
    <property type="match status" value="1"/>
</dbReference>
<dbReference type="GO" id="GO:0005524">
    <property type="term" value="F:ATP binding"/>
    <property type="evidence" value="ECO:0007669"/>
    <property type="project" value="UniProtKB-KW"/>
</dbReference>
<reference evidence="17" key="1">
    <citation type="submission" date="2015-10" db="EMBL/GenBank/DDBJ databases">
        <title>Niche specialization of a soil ammonia-oxidizing archaeon, Candidatus Nitrosocosmicus oleophilus.</title>
        <authorList>
            <person name="Jung M.-Y."/>
            <person name="Rhee S.-K."/>
        </authorList>
    </citation>
    <scope>NUCLEOTIDE SEQUENCE [LARGE SCALE GENOMIC DNA]</scope>
    <source>
        <strain evidence="17">MY3</strain>
    </source>
</reference>
<feature type="domain" description="Methionyl/Valyl/Leucyl/Isoleucyl-tRNA synthetase anticodon-binding" evidence="15">
    <location>
        <begin position="622"/>
        <end position="755"/>
    </location>
</feature>
<evidence type="ECO:0000259" key="15">
    <source>
        <dbReference type="Pfam" id="PF08264"/>
    </source>
</evidence>
<dbReference type="Pfam" id="PF08264">
    <property type="entry name" value="Anticodon_1"/>
    <property type="match status" value="1"/>
</dbReference>